<gene>
    <name evidence="2" type="ORF">Air01nite_36920</name>
</gene>
<dbReference type="EMBL" id="BONC01000024">
    <property type="protein sequence ID" value="GIF57597.1"/>
    <property type="molecule type" value="Genomic_DNA"/>
</dbReference>
<dbReference type="Proteomes" id="UP000624325">
    <property type="component" value="Unassembled WGS sequence"/>
</dbReference>
<proteinExistence type="predicted"/>
<reference evidence="2 3" key="1">
    <citation type="submission" date="2021-01" db="EMBL/GenBank/DDBJ databases">
        <title>Whole genome shotgun sequence of Asanoa iriomotensis NBRC 100142.</title>
        <authorList>
            <person name="Komaki H."/>
            <person name="Tamura T."/>
        </authorList>
    </citation>
    <scope>NUCLEOTIDE SEQUENCE [LARGE SCALE GENOMIC DNA]</scope>
    <source>
        <strain evidence="2 3">NBRC 100142</strain>
    </source>
</reference>
<sequence>MRAGDESEASDTPGRVRGRYSIHRRPASSNEYGSGGPTSDNSSPAAADIEVAKEDVTGKA</sequence>
<evidence type="ECO:0000256" key="1">
    <source>
        <dbReference type="SAM" id="MobiDB-lite"/>
    </source>
</evidence>
<keyword evidence="3" id="KW-1185">Reference proteome</keyword>
<name>A0ABQ4C4B2_9ACTN</name>
<feature type="compositionally biased region" description="Basic and acidic residues" evidence="1">
    <location>
        <begin position="50"/>
        <end position="60"/>
    </location>
</feature>
<organism evidence="2 3">
    <name type="scientific">Asanoa iriomotensis</name>
    <dbReference type="NCBI Taxonomy" id="234613"/>
    <lineage>
        <taxon>Bacteria</taxon>
        <taxon>Bacillati</taxon>
        <taxon>Actinomycetota</taxon>
        <taxon>Actinomycetes</taxon>
        <taxon>Micromonosporales</taxon>
        <taxon>Micromonosporaceae</taxon>
        <taxon>Asanoa</taxon>
    </lineage>
</organism>
<feature type="region of interest" description="Disordered" evidence="1">
    <location>
        <begin position="1"/>
        <end position="60"/>
    </location>
</feature>
<feature type="compositionally biased region" description="Basic residues" evidence="1">
    <location>
        <begin position="16"/>
        <end position="26"/>
    </location>
</feature>
<comment type="caution">
    <text evidence="2">The sequence shown here is derived from an EMBL/GenBank/DDBJ whole genome shotgun (WGS) entry which is preliminary data.</text>
</comment>
<feature type="compositionally biased region" description="Polar residues" evidence="1">
    <location>
        <begin position="27"/>
        <end position="44"/>
    </location>
</feature>
<evidence type="ECO:0000313" key="2">
    <source>
        <dbReference type="EMBL" id="GIF57597.1"/>
    </source>
</evidence>
<protein>
    <submittedName>
        <fullName evidence="2">Uncharacterized protein</fullName>
    </submittedName>
</protein>
<evidence type="ECO:0000313" key="3">
    <source>
        <dbReference type="Proteomes" id="UP000624325"/>
    </source>
</evidence>
<accession>A0ABQ4C4B2</accession>